<dbReference type="CDD" id="cd00739">
    <property type="entry name" value="DHPS"/>
    <property type="match status" value="1"/>
</dbReference>
<evidence type="ECO:0000256" key="1">
    <source>
        <dbReference type="ARBA" id="ARBA00000012"/>
    </source>
</evidence>
<feature type="domain" description="Pterin-binding" evidence="15">
    <location>
        <begin position="41"/>
        <end position="288"/>
    </location>
</feature>
<evidence type="ECO:0000313" key="17">
    <source>
        <dbReference type="Proteomes" id="UP000247476"/>
    </source>
</evidence>
<protein>
    <recommendedName>
        <fullName evidence="6 13">Dihydropteroate synthase</fullName>
        <shortName evidence="13">DHPS</shortName>
        <ecNumber evidence="5 13">2.5.1.15</ecNumber>
    </recommendedName>
    <alternativeName>
        <fullName evidence="11 13">Dihydropteroate pyrophosphorylase</fullName>
    </alternativeName>
</protein>
<keyword evidence="8 13" id="KW-0479">Metal-binding</keyword>
<evidence type="ECO:0000256" key="13">
    <source>
        <dbReference type="RuleBase" id="RU361205"/>
    </source>
</evidence>
<comment type="cofactor">
    <cofactor evidence="2 13">
        <name>Mg(2+)</name>
        <dbReference type="ChEBI" id="CHEBI:18420"/>
    </cofactor>
</comment>
<dbReference type="InterPro" id="IPR006390">
    <property type="entry name" value="DHP_synth_dom"/>
</dbReference>
<evidence type="ECO:0000256" key="3">
    <source>
        <dbReference type="ARBA" id="ARBA00004763"/>
    </source>
</evidence>
<dbReference type="GO" id="GO:0046656">
    <property type="term" value="P:folic acid biosynthetic process"/>
    <property type="evidence" value="ECO:0007669"/>
    <property type="project" value="UniProtKB-KW"/>
</dbReference>
<evidence type="ECO:0000256" key="5">
    <source>
        <dbReference type="ARBA" id="ARBA00012458"/>
    </source>
</evidence>
<keyword evidence="7 13" id="KW-0808">Transferase</keyword>
<reference evidence="16 17" key="1">
    <citation type="submission" date="2018-05" db="EMBL/GenBank/DDBJ databases">
        <title>Paenibacillus flagellatus sp. nov., isolated from selenium mineral soil.</title>
        <authorList>
            <person name="Dai X."/>
        </authorList>
    </citation>
    <scope>NUCLEOTIDE SEQUENCE [LARGE SCALE GENOMIC DNA]</scope>
    <source>
        <strain evidence="16 17">DXL2</strain>
    </source>
</reference>
<comment type="pathway">
    <text evidence="3 13">Cofactor biosynthesis; tetrahydrofolate biosynthesis; 7,8-dihydrofolate from 2-amino-4-hydroxy-6-hydroxymethyl-7,8-dihydropteridine diphosphate and 4-aminobenzoate: step 1/2.</text>
</comment>
<dbReference type="Pfam" id="PF00809">
    <property type="entry name" value="Pterin_bind"/>
    <property type="match status" value="1"/>
</dbReference>
<dbReference type="AlphaFoldDB" id="A0A2V5JV03"/>
<dbReference type="InterPro" id="IPR011005">
    <property type="entry name" value="Dihydropteroate_synth-like_sf"/>
</dbReference>
<dbReference type="PANTHER" id="PTHR20941">
    <property type="entry name" value="FOLATE SYNTHESIS PROTEINS"/>
    <property type="match status" value="1"/>
</dbReference>
<feature type="region of interest" description="Disordered" evidence="14">
    <location>
        <begin position="1"/>
        <end position="25"/>
    </location>
</feature>
<evidence type="ECO:0000256" key="8">
    <source>
        <dbReference type="ARBA" id="ARBA00022723"/>
    </source>
</evidence>
<evidence type="ECO:0000256" key="11">
    <source>
        <dbReference type="ARBA" id="ARBA00030193"/>
    </source>
</evidence>
<dbReference type="GO" id="GO:0046872">
    <property type="term" value="F:metal ion binding"/>
    <property type="evidence" value="ECO:0007669"/>
    <property type="project" value="UniProtKB-KW"/>
</dbReference>
<dbReference type="PROSITE" id="PS00793">
    <property type="entry name" value="DHPS_2"/>
    <property type="match status" value="1"/>
</dbReference>
<keyword evidence="9 13" id="KW-0460">Magnesium</keyword>
<proteinExistence type="inferred from homology"/>
<dbReference type="SUPFAM" id="SSF51717">
    <property type="entry name" value="Dihydropteroate synthetase-like"/>
    <property type="match status" value="1"/>
</dbReference>
<keyword evidence="10 13" id="KW-0289">Folate biosynthesis</keyword>
<evidence type="ECO:0000256" key="14">
    <source>
        <dbReference type="SAM" id="MobiDB-lite"/>
    </source>
</evidence>
<evidence type="ECO:0000256" key="2">
    <source>
        <dbReference type="ARBA" id="ARBA00001946"/>
    </source>
</evidence>
<dbReference type="GO" id="GO:0046654">
    <property type="term" value="P:tetrahydrofolate biosynthetic process"/>
    <property type="evidence" value="ECO:0007669"/>
    <property type="project" value="UniProtKB-UniPathway"/>
</dbReference>
<dbReference type="GO" id="GO:0005829">
    <property type="term" value="C:cytosol"/>
    <property type="evidence" value="ECO:0007669"/>
    <property type="project" value="TreeGrafter"/>
</dbReference>
<dbReference type="InterPro" id="IPR045031">
    <property type="entry name" value="DHP_synth-like"/>
</dbReference>
<evidence type="ECO:0000256" key="4">
    <source>
        <dbReference type="ARBA" id="ARBA00009503"/>
    </source>
</evidence>
<comment type="function">
    <text evidence="12 13">Catalyzes the condensation of para-aminobenzoate (pABA) with 6-hydroxymethyl-7,8-dihydropterin diphosphate (DHPt-PP) to form 7,8-dihydropteroate (H2Pte), the immediate precursor of folate derivatives.</text>
</comment>
<keyword evidence="17" id="KW-1185">Reference proteome</keyword>
<evidence type="ECO:0000256" key="7">
    <source>
        <dbReference type="ARBA" id="ARBA00022679"/>
    </source>
</evidence>
<accession>A0A2V5JV03</accession>
<evidence type="ECO:0000313" key="16">
    <source>
        <dbReference type="EMBL" id="PYI50261.1"/>
    </source>
</evidence>
<dbReference type="NCBIfam" id="TIGR01496">
    <property type="entry name" value="DHPS"/>
    <property type="match status" value="1"/>
</dbReference>
<dbReference type="EMBL" id="QJVJ01000021">
    <property type="protein sequence ID" value="PYI50261.1"/>
    <property type="molecule type" value="Genomic_DNA"/>
</dbReference>
<dbReference type="PROSITE" id="PS50972">
    <property type="entry name" value="PTERIN_BINDING"/>
    <property type="match status" value="1"/>
</dbReference>
<gene>
    <name evidence="16" type="primary">folP</name>
    <name evidence="16" type="ORF">DLM86_30435</name>
</gene>
<dbReference type="PANTHER" id="PTHR20941:SF1">
    <property type="entry name" value="FOLIC ACID SYNTHESIS PROTEIN FOL1"/>
    <property type="match status" value="1"/>
</dbReference>
<evidence type="ECO:0000256" key="6">
    <source>
        <dbReference type="ARBA" id="ARBA00016919"/>
    </source>
</evidence>
<comment type="similarity">
    <text evidence="4 13">Belongs to the DHPS family.</text>
</comment>
<dbReference type="Gene3D" id="3.20.20.20">
    <property type="entry name" value="Dihydropteroate synthase-like"/>
    <property type="match status" value="1"/>
</dbReference>
<evidence type="ECO:0000256" key="9">
    <source>
        <dbReference type="ARBA" id="ARBA00022842"/>
    </source>
</evidence>
<feature type="compositionally biased region" description="Basic and acidic residues" evidence="14">
    <location>
        <begin position="1"/>
        <end position="12"/>
    </location>
</feature>
<dbReference type="GO" id="GO:0004156">
    <property type="term" value="F:dihydropteroate synthase activity"/>
    <property type="evidence" value="ECO:0007669"/>
    <property type="project" value="UniProtKB-EC"/>
</dbReference>
<dbReference type="OrthoDB" id="9811744at2"/>
<comment type="caution">
    <text evidence="16">The sequence shown here is derived from an EMBL/GenBank/DDBJ whole genome shotgun (WGS) entry which is preliminary data.</text>
</comment>
<dbReference type="InterPro" id="IPR000489">
    <property type="entry name" value="Pterin-binding_dom"/>
</dbReference>
<dbReference type="Proteomes" id="UP000247476">
    <property type="component" value="Unassembled WGS sequence"/>
</dbReference>
<name>A0A2V5JV03_9BACL</name>
<evidence type="ECO:0000256" key="10">
    <source>
        <dbReference type="ARBA" id="ARBA00022909"/>
    </source>
</evidence>
<comment type="catalytic activity">
    <reaction evidence="1">
        <text>(7,8-dihydropterin-6-yl)methyl diphosphate + 4-aminobenzoate = 7,8-dihydropteroate + diphosphate</text>
        <dbReference type="Rhea" id="RHEA:19949"/>
        <dbReference type="ChEBI" id="CHEBI:17836"/>
        <dbReference type="ChEBI" id="CHEBI:17839"/>
        <dbReference type="ChEBI" id="CHEBI:33019"/>
        <dbReference type="ChEBI" id="CHEBI:72950"/>
        <dbReference type="EC" id="2.5.1.15"/>
    </reaction>
</comment>
<evidence type="ECO:0000259" key="15">
    <source>
        <dbReference type="PROSITE" id="PS50972"/>
    </source>
</evidence>
<dbReference type="EC" id="2.5.1.15" evidence="5 13"/>
<dbReference type="PROSITE" id="PS00792">
    <property type="entry name" value="DHPS_1"/>
    <property type="match status" value="1"/>
</dbReference>
<dbReference type="FunFam" id="3.20.20.20:FF:000006">
    <property type="entry name" value="Dihydropteroate synthase"/>
    <property type="match status" value="1"/>
</dbReference>
<evidence type="ECO:0000256" key="12">
    <source>
        <dbReference type="ARBA" id="ARBA00053449"/>
    </source>
</evidence>
<organism evidence="16 17">
    <name type="scientific">Paenibacillus flagellatus</name>
    <dbReference type="NCBI Taxonomy" id="2211139"/>
    <lineage>
        <taxon>Bacteria</taxon>
        <taxon>Bacillati</taxon>
        <taxon>Bacillota</taxon>
        <taxon>Bacilli</taxon>
        <taxon>Bacillales</taxon>
        <taxon>Paenibacillaceae</taxon>
        <taxon>Paenibacillus</taxon>
    </lineage>
</organism>
<dbReference type="UniPathway" id="UPA00077">
    <property type="reaction ID" value="UER00156"/>
</dbReference>
<sequence length="296" mass="32321">MNSDSNDIREPGRPFAYPSSRHAGSRPLRCRDLELTIGGRTLVMGILNVTPDSFSDGGRYDSLDRAVERAFAMVEEGADMIDVGGESTRPGFAPVTLEEELERVVPVVRALTEAGLPVPISVDTYKAEVARRALDAGAHIVNDIWGFKRDPQMATVAAAYDCPVILMHNRAEAVYEDYDAEVIADLRACVDIARRAGVKDDNIVLDPGIGFGKTYEHNLRLMNRLHHIAALGYPVLLGTSRKSMVYRTLGTTPNDALEGTAATVAFGIAQGCSIIRVHDVREMKRVAAMTDAMIRH</sequence>